<gene>
    <name evidence="2" type="ORF">H5V44_14560</name>
</gene>
<dbReference type="PROSITE" id="PS51257">
    <property type="entry name" value="PROKAR_LIPOPROTEIN"/>
    <property type="match status" value="1"/>
</dbReference>
<feature type="compositionally biased region" description="Polar residues" evidence="1">
    <location>
        <begin position="205"/>
        <end position="216"/>
    </location>
</feature>
<comment type="caution">
    <text evidence="2">The sequence shown here is derived from an EMBL/GenBank/DDBJ whole genome shotgun (WGS) entry which is preliminary data.</text>
</comment>
<name>A0A7J9SLT3_9EURY</name>
<dbReference type="EMBL" id="JACKXD010000005">
    <property type="protein sequence ID" value="MBB6647492.1"/>
    <property type="molecule type" value="Genomic_DNA"/>
</dbReference>
<dbReference type="PROSITE" id="PS51318">
    <property type="entry name" value="TAT"/>
    <property type="match status" value="1"/>
</dbReference>
<accession>A0A7J9SLT3</accession>
<keyword evidence="3" id="KW-1185">Reference proteome</keyword>
<dbReference type="InterPro" id="IPR006311">
    <property type="entry name" value="TAT_signal"/>
</dbReference>
<evidence type="ECO:0000313" key="3">
    <source>
        <dbReference type="Proteomes" id="UP000546257"/>
    </source>
</evidence>
<reference evidence="2 3" key="1">
    <citation type="submission" date="2020-08" db="EMBL/GenBank/DDBJ databases">
        <authorList>
            <person name="Seo M.-J."/>
        </authorList>
    </citation>
    <scope>NUCLEOTIDE SEQUENCE [LARGE SCALE GENOMIC DNA]</scope>
    <source>
        <strain evidence="2 3">MBLA0160</strain>
    </source>
</reference>
<dbReference type="Proteomes" id="UP000546257">
    <property type="component" value="Unassembled WGS sequence"/>
</dbReference>
<dbReference type="RefSeq" id="WP_185193862.1">
    <property type="nucleotide sequence ID" value="NZ_JACKXD010000005.1"/>
</dbReference>
<organism evidence="2 3">
    <name type="scientific">Halobellus ruber</name>
    <dbReference type="NCBI Taxonomy" id="2761102"/>
    <lineage>
        <taxon>Archaea</taxon>
        <taxon>Methanobacteriati</taxon>
        <taxon>Methanobacteriota</taxon>
        <taxon>Stenosarchaea group</taxon>
        <taxon>Halobacteria</taxon>
        <taxon>Halobacteriales</taxon>
        <taxon>Haloferacaceae</taxon>
        <taxon>Halobellus</taxon>
    </lineage>
</organism>
<sequence>MPSSTPRPTRRQFLRSAAALAGVGAVAGCGGTAESSGTAVSRPDPEPPEDALTDPATVVLRTAPDEAVLREDDDTETDSEARIDEWRHSLIADRGTAASVSVADVDGAGAARQFLADTDFDAETVYVEGHVVGECYDRRLCWVRWTTERVETSYARVLRDADVACSADARVGVTHLIRLPVALDPGQVSRFSSRGGSGRCRTSPADGSNRSTEGGS</sequence>
<protein>
    <submittedName>
        <fullName evidence="2">Twin-arginine translocation signal domain-containing protein</fullName>
    </submittedName>
</protein>
<dbReference type="AlphaFoldDB" id="A0A7J9SLT3"/>
<evidence type="ECO:0000313" key="2">
    <source>
        <dbReference type="EMBL" id="MBB6647492.1"/>
    </source>
</evidence>
<proteinExistence type="predicted"/>
<evidence type="ECO:0000256" key="1">
    <source>
        <dbReference type="SAM" id="MobiDB-lite"/>
    </source>
</evidence>
<feature type="region of interest" description="Disordered" evidence="1">
    <location>
        <begin position="190"/>
        <end position="216"/>
    </location>
</feature>
<feature type="region of interest" description="Disordered" evidence="1">
    <location>
        <begin position="28"/>
        <end position="56"/>
    </location>
</feature>